<keyword evidence="1" id="KW-0732">Signal</keyword>
<proteinExistence type="predicted"/>
<dbReference type="CDD" id="cd05379">
    <property type="entry name" value="CAP_bacterial"/>
    <property type="match status" value="1"/>
</dbReference>
<feature type="chain" id="PRO_5016300678" evidence="1">
    <location>
        <begin position="28"/>
        <end position="202"/>
    </location>
</feature>
<reference evidence="4" key="1">
    <citation type="submission" date="2018-05" db="EMBL/GenBank/DDBJ databases">
        <authorList>
            <person name="Li X."/>
        </authorList>
    </citation>
    <scope>NUCLEOTIDE SEQUENCE [LARGE SCALE GENOMIC DNA]</scope>
    <source>
        <strain evidence="4">YIM 73061</strain>
    </source>
</reference>
<evidence type="ECO:0000313" key="3">
    <source>
        <dbReference type="EMBL" id="RAK57836.1"/>
    </source>
</evidence>
<dbReference type="OrthoDB" id="7550377at2"/>
<protein>
    <submittedName>
        <fullName evidence="3">CAP domain-containing protein</fullName>
    </submittedName>
</protein>
<dbReference type="AlphaFoldDB" id="A0A328AVW1"/>
<evidence type="ECO:0000313" key="4">
    <source>
        <dbReference type="Proteomes" id="UP000249725"/>
    </source>
</evidence>
<dbReference type="InterPro" id="IPR035940">
    <property type="entry name" value="CAP_sf"/>
</dbReference>
<dbReference type="PANTHER" id="PTHR31157:SF1">
    <property type="entry name" value="SCP DOMAIN-CONTAINING PROTEIN"/>
    <property type="match status" value="1"/>
</dbReference>
<dbReference type="InterPro" id="IPR014044">
    <property type="entry name" value="CAP_dom"/>
</dbReference>
<comment type="caution">
    <text evidence="3">The sequence shown here is derived from an EMBL/GenBank/DDBJ whole genome shotgun (WGS) entry which is preliminary data.</text>
</comment>
<dbReference type="Proteomes" id="UP000249725">
    <property type="component" value="Unassembled WGS sequence"/>
</dbReference>
<evidence type="ECO:0000256" key="1">
    <source>
        <dbReference type="SAM" id="SignalP"/>
    </source>
</evidence>
<dbReference type="Gene3D" id="3.40.33.10">
    <property type="entry name" value="CAP"/>
    <property type="match status" value="1"/>
</dbReference>
<dbReference type="Pfam" id="PF00188">
    <property type="entry name" value="CAP"/>
    <property type="match status" value="1"/>
</dbReference>
<organism evidence="3 4">
    <name type="scientific">Phenylobacterium deserti</name>
    <dbReference type="NCBI Taxonomy" id="1914756"/>
    <lineage>
        <taxon>Bacteria</taxon>
        <taxon>Pseudomonadati</taxon>
        <taxon>Pseudomonadota</taxon>
        <taxon>Alphaproteobacteria</taxon>
        <taxon>Caulobacterales</taxon>
        <taxon>Caulobacteraceae</taxon>
        <taxon>Phenylobacterium</taxon>
    </lineage>
</organism>
<dbReference type="EMBL" id="QFYR01000001">
    <property type="protein sequence ID" value="RAK57836.1"/>
    <property type="molecule type" value="Genomic_DNA"/>
</dbReference>
<sequence length="202" mass="20800">MKCYLRGLGVFLLALASWSAAASSASAGDLEQSVLAELNAIRAHPAAYARHLREAAQEGRGGVAVLARHDPAAVREAIAFLERQPALPPLSADGRLASAARAHVRAQGPSGSIGHGAAASGFGERLGLQKIAYTQAAEGISYGQSSGRDVVLQLVIDSGVRGRSHRRDVFGPAYDAAGVACGPHAVWGSMCVIDYAAGFSGR</sequence>
<dbReference type="RefSeq" id="WP_111514286.1">
    <property type="nucleotide sequence ID" value="NZ_QFYR01000001.1"/>
</dbReference>
<accession>A0A328AVW1</accession>
<feature type="domain" description="SCP" evidence="2">
    <location>
        <begin position="68"/>
        <end position="195"/>
    </location>
</feature>
<name>A0A328AVW1_9CAUL</name>
<evidence type="ECO:0000259" key="2">
    <source>
        <dbReference type="Pfam" id="PF00188"/>
    </source>
</evidence>
<keyword evidence="4" id="KW-1185">Reference proteome</keyword>
<gene>
    <name evidence="3" type="ORF">DJ018_07955</name>
</gene>
<dbReference type="PANTHER" id="PTHR31157">
    <property type="entry name" value="SCP DOMAIN-CONTAINING PROTEIN"/>
    <property type="match status" value="1"/>
</dbReference>
<feature type="signal peptide" evidence="1">
    <location>
        <begin position="1"/>
        <end position="27"/>
    </location>
</feature>